<evidence type="ECO:0000313" key="10">
    <source>
        <dbReference type="Proteomes" id="UP001172155"/>
    </source>
</evidence>
<proteinExistence type="predicted"/>
<comment type="caution">
    <text evidence="9">The sequence shown here is derived from an EMBL/GenBank/DDBJ whole genome shotgun (WGS) entry which is preliminary data.</text>
</comment>
<feature type="domain" description="WSC" evidence="8">
    <location>
        <begin position="23"/>
        <end position="120"/>
    </location>
</feature>
<dbReference type="SMART" id="SM00321">
    <property type="entry name" value="WSC"/>
    <property type="match status" value="1"/>
</dbReference>
<keyword evidence="6" id="KW-0325">Glycoprotein</keyword>
<gene>
    <name evidence="9" type="ORF">B0T18DRAFT_451186</name>
</gene>
<dbReference type="PROSITE" id="PS51212">
    <property type="entry name" value="WSC"/>
    <property type="match status" value="1"/>
</dbReference>
<dbReference type="InterPro" id="IPR002889">
    <property type="entry name" value="WSC_carb-bd"/>
</dbReference>
<dbReference type="EMBL" id="JAUKUD010000001">
    <property type="protein sequence ID" value="KAK0752837.1"/>
    <property type="molecule type" value="Genomic_DNA"/>
</dbReference>
<accession>A0AA40KBN3</accession>
<evidence type="ECO:0000256" key="4">
    <source>
        <dbReference type="ARBA" id="ARBA00022989"/>
    </source>
</evidence>
<reference evidence="9" key="1">
    <citation type="submission" date="2023-06" db="EMBL/GenBank/DDBJ databases">
        <title>Genome-scale phylogeny and comparative genomics of the fungal order Sordariales.</title>
        <authorList>
            <consortium name="Lawrence Berkeley National Laboratory"/>
            <person name="Hensen N."/>
            <person name="Bonometti L."/>
            <person name="Westerberg I."/>
            <person name="Brannstrom I.O."/>
            <person name="Guillou S."/>
            <person name="Cros-Aarteil S."/>
            <person name="Calhoun S."/>
            <person name="Haridas S."/>
            <person name="Kuo A."/>
            <person name="Mondo S."/>
            <person name="Pangilinan J."/>
            <person name="Riley R."/>
            <person name="LaButti K."/>
            <person name="Andreopoulos B."/>
            <person name="Lipzen A."/>
            <person name="Chen C."/>
            <person name="Yanf M."/>
            <person name="Daum C."/>
            <person name="Ng V."/>
            <person name="Clum A."/>
            <person name="Steindorff A."/>
            <person name="Ohm R."/>
            <person name="Martin F."/>
            <person name="Silar P."/>
            <person name="Natvig D."/>
            <person name="Lalanne C."/>
            <person name="Gautier V."/>
            <person name="Ament-velasquez S.L."/>
            <person name="Kruys A."/>
            <person name="Hutchinson M.I."/>
            <person name="Powell A.J."/>
            <person name="Barry K."/>
            <person name="Miller A.N."/>
            <person name="Grigoriev I.V."/>
            <person name="Debuchy R."/>
            <person name="Gladieux P."/>
            <person name="Thoren M.H."/>
            <person name="Johannesson H."/>
        </authorList>
    </citation>
    <scope>NUCLEOTIDE SEQUENCE</scope>
    <source>
        <strain evidence="9">SMH3187-1</strain>
    </source>
</reference>
<organism evidence="9 10">
    <name type="scientific">Schizothecium vesticola</name>
    <dbReference type="NCBI Taxonomy" id="314040"/>
    <lineage>
        <taxon>Eukaryota</taxon>
        <taxon>Fungi</taxon>
        <taxon>Dikarya</taxon>
        <taxon>Ascomycota</taxon>
        <taxon>Pezizomycotina</taxon>
        <taxon>Sordariomycetes</taxon>
        <taxon>Sordariomycetidae</taxon>
        <taxon>Sordariales</taxon>
        <taxon>Schizotheciaceae</taxon>
        <taxon>Schizothecium</taxon>
    </lineage>
</organism>
<evidence type="ECO:0000256" key="5">
    <source>
        <dbReference type="ARBA" id="ARBA00023136"/>
    </source>
</evidence>
<dbReference type="PANTHER" id="PTHR24269">
    <property type="entry name" value="KREMEN PROTEIN"/>
    <property type="match status" value="1"/>
</dbReference>
<dbReference type="PANTHER" id="PTHR24269:SF16">
    <property type="entry name" value="PROTEIN SLG1"/>
    <property type="match status" value="1"/>
</dbReference>
<keyword evidence="5" id="KW-0472">Membrane</keyword>
<dbReference type="GO" id="GO:0005886">
    <property type="term" value="C:plasma membrane"/>
    <property type="evidence" value="ECO:0007669"/>
    <property type="project" value="TreeGrafter"/>
</dbReference>
<evidence type="ECO:0000256" key="6">
    <source>
        <dbReference type="ARBA" id="ARBA00023180"/>
    </source>
</evidence>
<evidence type="ECO:0000256" key="7">
    <source>
        <dbReference type="SAM" id="SignalP"/>
    </source>
</evidence>
<comment type="subcellular location">
    <subcellularLocation>
        <location evidence="1">Membrane</location>
        <topology evidence="1">Single-pass membrane protein</topology>
    </subcellularLocation>
</comment>
<dbReference type="AlphaFoldDB" id="A0AA40KBN3"/>
<evidence type="ECO:0000259" key="8">
    <source>
        <dbReference type="PROSITE" id="PS51212"/>
    </source>
</evidence>
<dbReference type="Pfam" id="PF01822">
    <property type="entry name" value="WSC"/>
    <property type="match status" value="2"/>
</dbReference>
<evidence type="ECO:0000313" key="9">
    <source>
        <dbReference type="EMBL" id="KAK0752837.1"/>
    </source>
</evidence>
<feature type="chain" id="PRO_5041232140" evidence="7">
    <location>
        <begin position="19"/>
        <end position="230"/>
    </location>
</feature>
<dbReference type="InterPro" id="IPR051836">
    <property type="entry name" value="Kremen_rcpt"/>
</dbReference>
<name>A0AA40KBN3_9PEZI</name>
<evidence type="ECO:0000256" key="1">
    <source>
        <dbReference type="ARBA" id="ARBA00004167"/>
    </source>
</evidence>
<evidence type="ECO:0000256" key="3">
    <source>
        <dbReference type="ARBA" id="ARBA00022729"/>
    </source>
</evidence>
<keyword evidence="4" id="KW-1133">Transmembrane helix</keyword>
<protein>
    <submittedName>
        <fullName evidence="9">WSC domain-containing protein</fullName>
    </submittedName>
</protein>
<feature type="signal peptide" evidence="7">
    <location>
        <begin position="1"/>
        <end position="18"/>
    </location>
</feature>
<evidence type="ECO:0000256" key="2">
    <source>
        <dbReference type="ARBA" id="ARBA00022692"/>
    </source>
</evidence>
<keyword evidence="2" id="KW-0812">Transmembrane</keyword>
<dbReference type="Proteomes" id="UP001172155">
    <property type="component" value="Unassembled WGS sequence"/>
</dbReference>
<keyword evidence="3 7" id="KW-0732">Signal</keyword>
<keyword evidence="10" id="KW-1185">Reference proteome</keyword>
<sequence>MLSRTLFLLLPALVTTVAQLLPPIFPHGCYTEAFHTRALSGHTVPPSPNNTVLTCATACTALNYPLFGLEYGTECYCGTALSPGSFPAFGPSDCSMPCPGLTLVPETCGGPSRLSLWSTSPVAPPTTPFPPPIPATGQSRPYLTGCITEPAGARALSGRSTASPGAMTLAGCGAFCFGSGFRFYGTEYGSECWRLELVDTVEEMEHFMFCECTTGLKPTEFSNGIWFWSS</sequence>